<protein>
    <submittedName>
        <fullName evidence="1">Uncharacterized protein</fullName>
    </submittedName>
</protein>
<proteinExistence type="predicted"/>
<name>A0A514EB09_9XANT</name>
<evidence type="ECO:0000313" key="2">
    <source>
        <dbReference type="Proteomes" id="UP000319349"/>
    </source>
</evidence>
<dbReference type="EMBL" id="CP038228">
    <property type="protein sequence ID" value="QDI03230.1"/>
    <property type="molecule type" value="Genomic_DNA"/>
</dbReference>
<keyword evidence="2" id="KW-1185">Reference proteome</keyword>
<accession>A0A514EB09</accession>
<organism evidence="1 2">
    <name type="scientific">Xanthomonas cerealis pv. cerealis</name>
    <dbReference type="NCBI Taxonomy" id="152263"/>
    <lineage>
        <taxon>Bacteria</taxon>
        <taxon>Pseudomonadati</taxon>
        <taxon>Pseudomonadota</taxon>
        <taxon>Gammaproteobacteria</taxon>
        <taxon>Lysobacterales</taxon>
        <taxon>Lysobacteraceae</taxon>
        <taxon>Xanthomonas</taxon>
        <taxon>Xanthomonas translucens group</taxon>
        <taxon>Xanthomonas cerealis</taxon>
    </lineage>
</organism>
<dbReference type="AlphaFoldDB" id="A0A514EB09"/>
<dbReference type="Proteomes" id="UP000319349">
    <property type="component" value="Chromosome"/>
</dbReference>
<sequence>MKTNLSEVEKEIWVIAYKRALSFHEPSNASALADEALKIYHESVGFGSDDKVQPQSRILGWPGLIMYDKELFFIKPSG</sequence>
<reference evidence="1 2" key="1">
    <citation type="submission" date="2019-03" db="EMBL/GenBank/DDBJ databases">
        <title>Tal1 in Xanthomonas translucens pv. cerealis Contributes to Virulence in Bacterial Leaf Streak of Wheat.</title>
        <authorList>
            <person name="Shah S.M.A."/>
            <person name="Haq F."/>
            <person name="Ma W."/>
            <person name="Xu X."/>
            <person name="Wang S."/>
            <person name="Xu Z."/>
            <person name="Zou L."/>
            <person name="Zhu B."/>
            <person name="Chen G."/>
        </authorList>
    </citation>
    <scope>NUCLEOTIDE SEQUENCE [LARGE SCALE GENOMIC DNA]</scope>
    <source>
        <strain evidence="1 2">01</strain>
    </source>
</reference>
<dbReference type="RefSeq" id="WP_142742019.1">
    <property type="nucleotide sequence ID" value="NZ_CP038228.1"/>
</dbReference>
<evidence type="ECO:0000313" key="1">
    <source>
        <dbReference type="EMBL" id="QDI03230.1"/>
    </source>
</evidence>
<gene>
    <name evidence="1" type="ORF">E4A48_05540</name>
</gene>